<dbReference type="InterPro" id="IPR036049">
    <property type="entry name" value="Ribosomal_uL29_sf"/>
</dbReference>
<sequence>MPQTKYKELESLSLSELEEKYESLKKELFNLRLQLKLQKLTDTSRIWKTKKLIAKVSTARHKLEGQKQNG</sequence>
<evidence type="ECO:0000256" key="6">
    <source>
        <dbReference type="SAM" id="Coils"/>
    </source>
</evidence>
<feature type="coiled-coil region" evidence="6">
    <location>
        <begin position="7"/>
        <end position="34"/>
    </location>
</feature>
<dbReference type="EMBL" id="PCVY01000058">
    <property type="protein sequence ID" value="PIQ85891.1"/>
    <property type="molecule type" value="Genomic_DNA"/>
</dbReference>
<dbReference type="GO" id="GO:0006412">
    <property type="term" value="P:translation"/>
    <property type="evidence" value="ECO:0007669"/>
    <property type="project" value="UniProtKB-UniRule"/>
</dbReference>
<dbReference type="GO" id="GO:0005840">
    <property type="term" value="C:ribosome"/>
    <property type="evidence" value="ECO:0007669"/>
    <property type="project" value="UniProtKB-KW"/>
</dbReference>
<dbReference type="NCBIfam" id="TIGR00012">
    <property type="entry name" value="L29"/>
    <property type="match status" value="1"/>
</dbReference>
<evidence type="ECO:0000256" key="2">
    <source>
        <dbReference type="ARBA" id="ARBA00022980"/>
    </source>
</evidence>
<dbReference type="SUPFAM" id="SSF46561">
    <property type="entry name" value="Ribosomal protein L29 (L29p)"/>
    <property type="match status" value="1"/>
</dbReference>
<evidence type="ECO:0000256" key="5">
    <source>
        <dbReference type="HAMAP-Rule" id="MF_00374"/>
    </source>
</evidence>
<dbReference type="InterPro" id="IPR001854">
    <property type="entry name" value="Ribosomal_uL29"/>
</dbReference>
<evidence type="ECO:0000313" key="7">
    <source>
        <dbReference type="EMBL" id="PIQ85891.1"/>
    </source>
</evidence>
<evidence type="ECO:0000313" key="8">
    <source>
        <dbReference type="Proteomes" id="UP000230859"/>
    </source>
</evidence>
<name>A0A2H0LNE3_9BACT</name>
<dbReference type="GO" id="GO:0003735">
    <property type="term" value="F:structural constituent of ribosome"/>
    <property type="evidence" value="ECO:0007669"/>
    <property type="project" value="InterPro"/>
</dbReference>
<proteinExistence type="inferred from homology"/>
<dbReference type="AlphaFoldDB" id="A0A2H0LNE3"/>
<keyword evidence="6" id="KW-0175">Coiled coil</keyword>
<evidence type="ECO:0000256" key="3">
    <source>
        <dbReference type="ARBA" id="ARBA00023274"/>
    </source>
</evidence>
<dbReference type="Pfam" id="PF00831">
    <property type="entry name" value="Ribosomal_L29"/>
    <property type="match status" value="1"/>
</dbReference>
<comment type="caution">
    <text evidence="7">The sequence shown here is derived from an EMBL/GenBank/DDBJ whole genome shotgun (WGS) entry which is preliminary data.</text>
</comment>
<accession>A0A2H0LNE3</accession>
<dbReference type="GO" id="GO:1990904">
    <property type="term" value="C:ribonucleoprotein complex"/>
    <property type="evidence" value="ECO:0007669"/>
    <property type="project" value="UniProtKB-KW"/>
</dbReference>
<keyword evidence="2 5" id="KW-0689">Ribosomal protein</keyword>
<gene>
    <name evidence="5 7" type="primary">rpmC</name>
    <name evidence="7" type="ORF">COV74_06895</name>
</gene>
<dbReference type="Proteomes" id="UP000230859">
    <property type="component" value="Unassembled WGS sequence"/>
</dbReference>
<keyword evidence="3 5" id="KW-0687">Ribonucleoprotein</keyword>
<dbReference type="HAMAP" id="MF_00374">
    <property type="entry name" value="Ribosomal_uL29"/>
    <property type="match status" value="1"/>
</dbReference>
<evidence type="ECO:0000256" key="4">
    <source>
        <dbReference type="ARBA" id="ARBA00035204"/>
    </source>
</evidence>
<dbReference type="Gene3D" id="1.10.287.310">
    <property type="match status" value="1"/>
</dbReference>
<evidence type="ECO:0000256" key="1">
    <source>
        <dbReference type="ARBA" id="ARBA00009254"/>
    </source>
</evidence>
<protein>
    <recommendedName>
        <fullName evidence="4 5">Large ribosomal subunit protein uL29</fullName>
    </recommendedName>
</protein>
<comment type="similarity">
    <text evidence="1 5">Belongs to the universal ribosomal protein uL29 family.</text>
</comment>
<organism evidence="7 8">
    <name type="scientific">Candidatus Abzuiibacterium crystallinum</name>
    <dbReference type="NCBI Taxonomy" id="1974748"/>
    <lineage>
        <taxon>Bacteria</taxon>
        <taxon>Pseudomonadati</taxon>
        <taxon>Candidatus Omnitrophota</taxon>
        <taxon>Candidatus Abzuiibacterium</taxon>
    </lineage>
</organism>
<reference evidence="7 8" key="1">
    <citation type="submission" date="2017-09" db="EMBL/GenBank/DDBJ databases">
        <title>Depth-based differentiation of microbial function through sediment-hosted aquifers and enrichment of novel symbionts in the deep terrestrial subsurface.</title>
        <authorList>
            <person name="Probst A.J."/>
            <person name="Ladd B."/>
            <person name="Jarett J.K."/>
            <person name="Geller-Mcgrath D.E."/>
            <person name="Sieber C.M."/>
            <person name="Emerson J.B."/>
            <person name="Anantharaman K."/>
            <person name="Thomas B.C."/>
            <person name="Malmstrom R."/>
            <person name="Stieglmeier M."/>
            <person name="Klingl A."/>
            <person name="Woyke T."/>
            <person name="Ryan C.M."/>
            <person name="Banfield J.F."/>
        </authorList>
    </citation>
    <scope>NUCLEOTIDE SEQUENCE [LARGE SCALE GENOMIC DNA]</scope>
    <source>
        <strain evidence="7">CG11_big_fil_rev_8_21_14_0_20_45_26</strain>
    </source>
</reference>